<accession>A0A9Q1EJU7</accession>
<feature type="region of interest" description="Disordered" evidence="1">
    <location>
        <begin position="1"/>
        <end position="24"/>
    </location>
</feature>
<organism evidence="2 3">
    <name type="scientific">Synaphobranchus kaupii</name>
    <name type="common">Kaup's arrowtooth eel</name>
    <dbReference type="NCBI Taxonomy" id="118154"/>
    <lineage>
        <taxon>Eukaryota</taxon>
        <taxon>Metazoa</taxon>
        <taxon>Chordata</taxon>
        <taxon>Craniata</taxon>
        <taxon>Vertebrata</taxon>
        <taxon>Euteleostomi</taxon>
        <taxon>Actinopterygii</taxon>
        <taxon>Neopterygii</taxon>
        <taxon>Teleostei</taxon>
        <taxon>Anguilliformes</taxon>
        <taxon>Synaphobranchidae</taxon>
        <taxon>Synaphobranchus</taxon>
    </lineage>
</organism>
<sequence>MEAGGRWRQRRLPSGGGGEREARYPSMHAHVCRALKPGRRGLRFRGRNHVRTTFLPSRVAFRASSSISVRQIESCICERSRKTRKGK</sequence>
<dbReference type="AlphaFoldDB" id="A0A9Q1EJU7"/>
<proteinExistence type="predicted"/>
<protein>
    <submittedName>
        <fullName evidence="2">Uncharacterized protein</fullName>
    </submittedName>
</protein>
<reference evidence="2" key="1">
    <citation type="journal article" date="2023" name="Science">
        <title>Genome structures resolve the early diversification of teleost fishes.</title>
        <authorList>
            <person name="Parey E."/>
            <person name="Louis A."/>
            <person name="Montfort J."/>
            <person name="Bouchez O."/>
            <person name="Roques C."/>
            <person name="Iampietro C."/>
            <person name="Lluch J."/>
            <person name="Castinel A."/>
            <person name="Donnadieu C."/>
            <person name="Desvignes T."/>
            <person name="Floi Bucao C."/>
            <person name="Jouanno E."/>
            <person name="Wen M."/>
            <person name="Mejri S."/>
            <person name="Dirks R."/>
            <person name="Jansen H."/>
            <person name="Henkel C."/>
            <person name="Chen W.J."/>
            <person name="Zahm M."/>
            <person name="Cabau C."/>
            <person name="Klopp C."/>
            <person name="Thompson A.W."/>
            <person name="Robinson-Rechavi M."/>
            <person name="Braasch I."/>
            <person name="Lecointre G."/>
            <person name="Bobe J."/>
            <person name="Postlethwait J.H."/>
            <person name="Berthelot C."/>
            <person name="Roest Crollius H."/>
            <person name="Guiguen Y."/>
        </authorList>
    </citation>
    <scope>NUCLEOTIDE SEQUENCE</scope>
    <source>
        <strain evidence="2">WJC10195</strain>
    </source>
</reference>
<gene>
    <name evidence="2" type="ORF">SKAU_G00347990</name>
</gene>
<evidence type="ECO:0000313" key="3">
    <source>
        <dbReference type="Proteomes" id="UP001152622"/>
    </source>
</evidence>
<evidence type="ECO:0000313" key="2">
    <source>
        <dbReference type="EMBL" id="KAJ8340166.1"/>
    </source>
</evidence>
<comment type="caution">
    <text evidence="2">The sequence shown here is derived from an EMBL/GenBank/DDBJ whole genome shotgun (WGS) entry which is preliminary data.</text>
</comment>
<evidence type="ECO:0000256" key="1">
    <source>
        <dbReference type="SAM" id="MobiDB-lite"/>
    </source>
</evidence>
<keyword evidence="3" id="KW-1185">Reference proteome</keyword>
<dbReference type="Proteomes" id="UP001152622">
    <property type="component" value="Chromosome 16"/>
</dbReference>
<name>A0A9Q1EJU7_SYNKA</name>
<dbReference type="EMBL" id="JAINUF010000016">
    <property type="protein sequence ID" value="KAJ8340166.1"/>
    <property type="molecule type" value="Genomic_DNA"/>
</dbReference>